<dbReference type="PATRIC" id="fig|1423735.3.peg.225"/>
<dbReference type="InterPro" id="IPR044742">
    <property type="entry name" value="DEAD/DEAH_RhlB"/>
</dbReference>
<feature type="compositionally biased region" description="Basic residues" evidence="6">
    <location>
        <begin position="432"/>
        <end position="441"/>
    </location>
</feature>
<keyword evidence="4" id="KW-0067">ATP-binding</keyword>
<dbReference type="Pfam" id="PF00271">
    <property type="entry name" value="Helicase_C"/>
    <property type="match status" value="1"/>
</dbReference>
<evidence type="ECO:0000313" key="10">
    <source>
        <dbReference type="Proteomes" id="UP000051315"/>
    </source>
</evidence>
<dbReference type="InterPro" id="IPR014001">
    <property type="entry name" value="Helicase_ATP-bd"/>
</dbReference>
<dbReference type="PROSITE" id="PS51194">
    <property type="entry name" value="HELICASE_CTER"/>
    <property type="match status" value="1"/>
</dbReference>
<keyword evidence="1" id="KW-0547">Nucleotide-binding</keyword>
<dbReference type="CDD" id="cd00268">
    <property type="entry name" value="DEADc"/>
    <property type="match status" value="1"/>
</dbReference>
<dbReference type="Gene3D" id="3.40.50.300">
    <property type="entry name" value="P-loop containing nucleotide triphosphate hydrolases"/>
    <property type="match status" value="2"/>
</dbReference>
<evidence type="ECO:0000256" key="1">
    <source>
        <dbReference type="ARBA" id="ARBA00022741"/>
    </source>
</evidence>
<dbReference type="STRING" id="1423735.FC15_GL000219"/>
<evidence type="ECO:0000259" key="8">
    <source>
        <dbReference type="PROSITE" id="PS51194"/>
    </source>
</evidence>
<keyword evidence="2" id="KW-0378">Hydrolase</keyword>
<dbReference type="PANTHER" id="PTHR47959:SF1">
    <property type="entry name" value="ATP-DEPENDENT RNA HELICASE DBPA"/>
    <property type="match status" value="1"/>
</dbReference>
<protein>
    <submittedName>
        <fullName evidence="9">DEAD DEAH box helicase family protein</fullName>
    </submittedName>
</protein>
<feature type="domain" description="Helicase ATP-binding" evidence="7">
    <location>
        <begin position="32"/>
        <end position="201"/>
    </location>
</feature>
<dbReference type="InterPro" id="IPR011545">
    <property type="entry name" value="DEAD/DEAH_box_helicase_dom"/>
</dbReference>
<feature type="domain" description="Helicase C-terminal" evidence="8">
    <location>
        <begin position="224"/>
        <end position="372"/>
    </location>
</feature>
<dbReference type="GO" id="GO:0016787">
    <property type="term" value="F:hydrolase activity"/>
    <property type="evidence" value="ECO:0007669"/>
    <property type="project" value="UniProtKB-KW"/>
</dbReference>
<organism evidence="9 10">
    <name type="scientific">Lapidilactobacillus concavus DSM 17758</name>
    <dbReference type="NCBI Taxonomy" id="1423735"/>
    <lineage>
        <taxon>Bacteria</taxon>
        <taxon>Bacillati</taxon>
        <taxon>Bacillota</taxon>
        <taxon>Bacilli</taxon>
        <taxon>Lactobacillales</taxon>
        <taxon>Lactobacillaceae</taxon>
        <taxon>Lapidilactobacillus</taxon>
    </lineage>
</organism>
<evidence type="ECO:0000256" key="6">
    <source>
        <dbReference type="SAM" id="MobiDB-lite"/>
    </source>
</evidence>
<comment type="caution">
    <text evidence="9">The sequence shown here is derived from an EMBL/GenBank/DDBJ whole genome shotgun (WGS) entry which is preliminary data.</text>
</comment>
<dbReference type="PROSITE" id="PS51192">
    <property type="entry name" value="HELICASE_ATP_BIND_1"/>
    <property type="match status" value="1"/>
</dbReference>
<dbReference type="InterPro" id="IPR001650">
    <property type="entry name" value="Helicase_C-like"/>
</dbReference>
<dbReference type="RefSeq" id="WP_057825009.1">
    <property type="nucleotide sequence ID" value="NZ_AZFX01000072.1"/>
</dbReference>
<dbReference type="SMART" id="SM00490">
    <property type="entry name" value="HELICc"/>
    <property type="match status" value="1"/>
</dbReference>
<name>A0A0R1VSY6_9LACO</name>
<feature type="region of interest" description="Disordered" evidence="6">
    <location>
        <begin position="375"/>
        <end position="441"/>
    </location>
</feature>
<dbReference type="OrthoDB" id="9805696at2"/>
<keyword evidence="3 9" id="KW-0347">Helicase</keyword>
<proteinExistence type="inferred from homology"/>
<accession>A0A0R1VSY6</accession>
<dbReference type="Proteomes" id="UP000051315">
    <property type="component" value="Unassembled WGS sequence"/>
</dbReference>
<dbReference type="AlphaFoldDB" id="A0A0R1VSY6"/>
<evidence type="ECO:0000256" key="4">
    <source>
        <dbReference type="ARBA" id="ARBA00022840"/>
    </source>
</evidence>
<gene>
    <name evidence="9" type="ORF">FC15_GL000219</name>
</gene>
<dbReference type="CDD" id="cd18787">
    <property type="entry name" value="SF2_C_DEAD"/>
    <property type="match status" value="1"/>
</dbReference>
<dbReference type="SMART" id="SM00487">
    <property type="entry name" value="DEXDc"/>
    <property type="match status" value="1"/>
</dbReference>
<evidence type="ECO:0000256" key="5">
    <source>
        <dbReference type="ARBA" id="ARBA00038437"/>
    </source>
</evidence>
<feature type="compositionally biased region" description="Polar residues" evidence="6">
    <location>
        <begin position="383"/>
        <end position="397"/>
    </location>
</feature>
<dbReference type="EMBL" id="AZFX01000072">
    <property type="protein sequence ID" value="KRM08842.1"/>
    <property type="molecule type" value="Genomic_DNA"/>
</dbReference>
<dbReference type="GO" id="GO:0003676">
    <property type="term" value="F:nucleic acid binding"/>
    <property type="evidence" value="ECO:0007669"/>
    <property type="project" value="InterPro"/>
</dbReference>
<dbReference type="Pfam" id="PF00270">
    <property type="entry name" value="DEAD"/>
    <property type="match status" value="1"/>
</dbReference>
<sequence>MQTNYEQPAAPFLPVWQRSGFTTPSPIQQAVYWPLKKGESILGLAATGTGKTLAFGLPLLETLQPGQQLQLLILEPSAELVMQVRNVLRQYAQMIDLTVQGIVGKANPKRQQEQLRQHPEVIVATPGRLLELIQQKQLKMNLVETIVIDEADSQLDPEHLSTTREVIASLPADVQIALMSATEQPIFEELSKWFGLEFQRFDTRATDREQLKIQHDFLVVGNHQKAEMMKRLQRGPISGKNALVFVKNLGSARTLFKTLSFLNLRVGLLLGDESSQKRQQIMQQFRQKKLTFLITTELAARGLDFAELQFVVNFDLPVTLTSYTHRAGRTGRMFREGTVLNLGNEHDRRNLQKIIEPQFNLRTVYLMTGKLETERPKSLPEVETNSDVSTTKPSQSAHGDRPARLSGNHTKAANTTKKKTHKKNRQRDQKNKGKHRPKLGN</sequence>
<evidence type="ECO:0000313" key="9">
    <source>
        <dbReference type="EMBL" id="KRM08842.1"/>
    </source>
</evidence>
<evidence type="ECO:0000256" key="2">
    <source>
        <dbReference type="ARBA" id="ARBA00022801"/>
    </source>
</evidence>
<dbReference type="PANTHER" id="PTHR47959">
    <property type="entry name" value="ATP-DEPENDENT RNA HELICASE RHLE-RELATED"/>
    <property type="match status" value="1"/>
</dbReference>
<dbReference type="InterPro" id="IPR050079">
    <property type="entry name" value="DEAD_box_RNA_helicase"/>
</dbReference>
<dbReference type="InterPro" id="IPR027417">
    <property type="entry name" value="P-loop_NTPase"/>
</dbReference>
<keyword evidence="10" id="KW-1185">Reference proteome</keyword>
<dbReference type="SUPFAM" id="SSF52540">
    <property type="entry name" value="P-loop containing nucleoside triphosphate hydrolases"/>
    <property type="match status" value="1"/>
</dbReference>
<comment type="similarity">
    <text evidence="5">Belongs to the DEAD box helicase family.</text>
</comment>
<dbReference type="GO" id="GO:0005829">
    <property type="term" value="C:cytosol"/>
    <property type="evidence" value="ECO:0007669"/>
    <property type="project" value="TreeGrafter"/>
</dbReference>
<dbReference type="GO" id="GO:0003724">
    <property type="term" value="F:RNA helicase activity"/>
    <property type="evidence" value="ECO:0007669"/>
    <property type="project" value="TreeGrafter"/>
</dbReference>
<reference evidence="9 10" key="1">
    <citation type="journal article" date="2015" name="Genome Announc.">
        <title>Expanding the biotechnology potential of lactobacilli through comparative genomics of 213 strains and associated genera.</title>
        <authorList>
            <person name="Sun Z."/>
            <person name="Harris H.M."/>
            <person name="McCann A."/>
            <person name="Guo C."/>
            <person name="Argimon S."/>
            <person name="Zhang W."/>
            <person name="Yang X."/>
            <person name="Jeffery I.B."/>
            <person name="Cooney J.C."/>
            <person name="Kagawa T.F."/>
            <person name="Liu W."/>
            <person name="Song Y."/>
            <person name="Salvetti E."/>
            <person name="Wrobel A."/>
            <person name="Rasinkangas P."/>
            <person name="Parkhill J."/>
            <person name="Rea M.C."/>
            <person name="O'Sullivan O."/>
            <person name="Ritari J."/>
            <person name="Douillard F.P."/>
            <person name="Paul Ross R."/>
            <person name="Yang R."/>
            <person name="Briner A.E."/>
            <person name="Felis G.E."/>
            <person name="de Vos W.M."/>
            <person name="Barrangou R."/>
            <person name="Klaenhammer T.R."/>
            <person name="Caufield P.W."/>
            <person name="Cui Y."/>
            <person name="Zhang H."/>
            <person name="O'Toole P.W."/>
        </authorList>
    </citation>
    <scope>NUCLEOTIDE SEQUENCE [LARGE SCALE GENOMIC DNA]</scope>
    <source>
        <strain evidence="9 10">DSM 17758</strain>
    </source>
</reference>
<dbReference type="GO" id="GO:0005524">
    <property type="term" value="F:ATP binding"/>
    <property type="evidence" value="ECO:0007669"/>
    <property type="project" value="UniProtKB-KW"/>
</dbReference>
<evidence type="ECO:0000256" key="3">
    <source>
        <dbReference type="ARBA" id="ARBA00022806"/>
    </source>
</evidence>
<evidence type="ECO:0000259" key="7">
    <source>
        <dbReference type="PROSITE" id="PS51192"/>
    </source>
</evidence>
<feature type="compositionally biased region" description="Basic residues" evidence="6">
    <location>
        <begin position="416"/>
        <end position="425"/>
    </location>
</feature>